<keyword evidence="4 5" id="KW-0378">Hydrolase</keyword>
<feature type="binding site" evidence="5">
    <location>
        <position position="173"/>
    </location>
    <ligand>
        <name>a divalent metal cation</name>
        <dbReference type="ChEBI" id="CHEBI:60240"/>
        <label>1</label>
    </ligand>
</feature>
<evidence type="ECO:0000256" key="3">
    <source>
        <dbReference type="ARBA" id="ARBA00022723"/>
    </source>
</evidence>
<evidence type="ECO:0000313" key="8">
    <source>
        <dbReference type="EMBL" id="CAD7085495.1"/>
    </source>
</evidence>
<keyword evidence="3 5" id="KW-0479">Metal-binding</keyword>
<dbReference type="PRINTS" id="PR00599">
    <property type="entry name" value="MAPEPTIDASE"/>
</dbReference>
<evidence type="ECO:0000256" key="5">
    <source>
        <dbReference type="HAMAP-Rule" id="MF_03174"/>
    </source>
</evidence>
<dbReference type="InParanoid" id="A0A7R8URX0"/>
<dbReference type="InterPro" id="IPR000994">
    <property type="entry name" value="Pept_M24"/>
</dbReference>
<feature type="binding site" evidence="5">
    <location>
        <position position="268"/>
    </location>
    <ligand>
        <name>a divalent metal cation</name>
        <dbReference type="ChEBI" id="CHEBI:60240"/>
        <label>2</label>
        <note>catalytic</note>
    </ligand>
</feature>
<dbReference type="GO" id="GO:0006508">
    <property type="term" value="P:proteolysis"/>
    <property type="evidence" value="ECO:0007669"/>
    <property type="project" value="UniProtKB-KW"/>
</dbReference>
<dbReference type="InterPro" id="IPR036005">
    <property type="entry name" value="Creatinase/aminopeptidase-like"/>
</dbReference>
<dbReference type="HAMAP" id="MF_01974">
    <property type="entry name" value="MetAP_1"/>
    <property type="match status" value="1"/>
</dbReference>
<evidence type="ECO:0000256" key="6">
    <source>
        <dbReference type="RuleBase" id="RU003653"/>
    </source>
</evidence>
<dbReference type="OrthoDB" id="3209743at2759"/>
<dbReference type="GO" id="GO:0046872">
    <property type="term" value="F:metal ion binding"/>
    <property type="evidence" value="ECO:0007669"/>
    <property type="project" value="UniProtKB-UniRule"/>
</dbReference>
<comment type="similarity">
    <text evidence="5">Belongs to the peptidase M24A family. Methionine aminopeptidase type 1 subfamily.</text>
</comment>
<dbReference type="Pfam" id="PF00557">
    <property type="entry name" value="Peptidase_M24"/>
    <property type="match status" value="1"/>
</dbReference>
<dbReference type="CDD" id="cd01086">
    <property type="entry name" value="MetAP1"/>
    <property type="match status" value="1"/>
</dbReference>
<evidence type="ECO:0000256" key="2">
    <source>
        <dbReference type="ARBA" id="ARBA00022670"/>
    </source>
</evidence>
<dbReference type="InterPro" id="IPR001714">
    <property type="entry name" value="Pept_M24_MAP"/>
</dbReference>
<sequence length="316" mass="35206">MTFLVRNFKQIIGTPHRKLFNIFTKKPNVKDPHFVRVGKISPERPVPENIPKPDYYFGDGTLAMDTTGYPEIKNPDQIRHMRDACRTAANVLKACHEIVQEGITTDDIDAFVHDKVIKAGAYPSPLRYAGFPKSVCTSVNNVACHGIPDDRKLISGDIVNIDVTVFFNGYHGDCSKTFLVGDVDAKGRFLVESTEECVYKAIELCRPGQPFKAIGQFIERFAHERKLEPIPAYIGHGIGSYFHGPPEIYHFDNDLPGKMEPNITFTIEPILSLGGPEIDIEDDGWTSMTVDGALTAQFEHTILITENGSEILTVPD</sequence>
<evidence type="ECO:0000259" key="7">
    <source>
        <dbReference type="Pfam" id="PF00557"/>
    </source>
</evidence>
<feature type="binding site" evidence="5">
    <location>
        <position position="145"/>
    </location>
    <ligand>
        <name>substrate</name>
    </ligand>
</feature>
<dbReference type="PROSITE" id="PS00680">
    <property type="entry name" value="MAP_1"/>
    <property type="match status" value="1"/>
</dbReference>
<proteinExistence type="inferred from homology"/>
<feature type="binding site" evidence="5">
    <location>
        <position position="236"/>
    </location>
    <ligand>
        <name>a divalent metal cation</name>
        <dbReference type="ChEBI" id="CHEBI:60240"/>
        <label>2</label>
        <note>catalytic</note>
    </ligand>
</feature>
<dbReference type="EMBL" id="LR899011">
    <property type="protein sequence ID" value="CAD7085495.1"/>
    <property type="molecule type" value="Genomic_DNA"/>
</dbReference>
<feature type="domain" description="Peptidase M24" evidence="7">
    <location>
        <begin position="80"/>
        <end position="306"/>
    </location>
</feature>
<evidence type="ECO:0000256" key="4">
    <source>
        <dbReference type="ARBA" id="ARBA00022801"/>
    </source>
</evidence>
<protein>
    <recommendedName>
        <fullName evidence="6">Methionine aminopeptidase</fullName>
        <ecNumber evidence="6">3.4.11.18</ecNumber>
    </recommendedName>
</protein>
<dbReference type="FunCoup" id="A0A7R8URX0">
    <property type="interactions" value="143"/>
</dbReference>
<gene>
    <name evidence="8" type="ORF">HERILL_LOCUS8334</name>
</gene>
<organism evidence="8 9">
    <name type="scientific">Hermetia illucens</name>
    <name type="common">Black soldier fly</name>
    <dbReference type="NCBI Taxonomy" id="343691"/>
    <lineage>
        <taxon>Eukaryota</taxon>
        <taxon>Metazoa</taxon>
        <taxon>Ecdysozoa</taxon>
        <taxon>Arthropoda</taxon>
        <taxon>Hexapoda</taxon>
        <taxon>Insecta</taxon>
        <taxon>Pterygota</taxon>
        <taxon>Neoptera</taxon>
        <taxon>Endopterygota</taxon>
        <taxon>Diptera</taxon>
        <taxon>Brachycera</taxon>
        <taxon>Stratiomyomorpha</taxon>
        <taxon>Stratiomyidae</taxon>
        <taxon>Hermetiinae</taxon>
        <taxon>Hermetia</taxon>
    </lineage>
</organism>
<dbReference type="InterPro" id="IPR002467">
    <property type="entry name" value="Pept_M24A_MAP1"/>
</dbReference>
<reference evidence="8 9" key="1">
    <citation type="submission" date="2020-11" db="EMBL/GenBank/DDBJ databases">
        <authorList>
            <person name="Wallbank WR R."/>
            <person name="Pardo Diaz C."/>
            <person name="Kozak K."/>
            <person name="Martin S."/>
            <person name="Jiggins C."/>
            <person name="Moest M."/>
            <person name="Warren A I."/>
            <person name="Generalovic N T."/>
            <person name="Byers J.R.P. K."/>
            <person name="Montejo-Kovacevich G."/>
            <person name="Yen C E."/>
        </authorList>
    </citation>
    <scope>NUCLEOTIDE SEQUENCE [LARGE SCALE GENOMIC DNA]</scope>
</reference>
<dbReference type="AlphaFoldDB" id="A0A7R8URX0"/>
<accession>A0A7R8URX0</accession>
<dbReference type="EC" id="3.4.11.18" evidence="6"/>
<evidence type="ECO:0000313" key="9">
    <source>
        <dbReference type="Proteomes" id="UP000594454"/>
    </source>
</evidence>
<dbReference type="PANTHER" id="PTHR43330:SF8">
    <property type="entry name" value="METHIONINE AMINOPEPTIDASE 1D, MITOCHONDRIAL"/>
    <property type="match status" value="1"/>
</dbReference>
<dbReference type="GO" id="GO:0070006">
    <property type="term" value="F:metalloaminopeptidase activity"/>
    <property type="evidence" value="ECO:0007669"/>
    <property type="project" value="UniProtKB-UniRule"/>
</dbReference>
<dbReference type="Gene3D" id="3.90.230.10">
    <property type="entry name" value="Creatinase/methionine aminopeptidase superfamily"/>
    <property type="match status" value="1"/>
</dbReference>
<name>A0A7R8URX0_HERIL</name>
<dbReference type="Proteomes" id="UP000594454">
    <property type="component" value="Chromosome 3"/>
</dbReference>
<evidence type="ECO:0000256" key="1">
    <source>
        <dbReference type="ARBA" id="ARBA00022438"/>
    </source>
</evidence>
<keyword evidence="1 5" id="KW-0031">Aminopeptidase</keyword>
<dbReference type="SUPFAM" id="SSF55920">
    <property type="entry name" value="Creatinase/aminopeptidase"/>
    <property type="match status" value="1"/>
</dbReference>
<dbReference type="NCBIfam" id="TIGR00500">
    <property type="entry name" value="met_pdase_I"/>
    <property type="match status" value="1"/>
</dbReference>
<feature type="binding site" evidence="5">
    <location>
        <position position="299"/>
    </location>
    <ligand>
        <name>a divalent metal cation</name>
        <dbReference type="ChEBI" id="CHEBI:60240"/>
        <label>1</label>
    </ligand>
</feature>
<feature type="binding site" evidence="5">
    <location>
        <position position="162"/>
    </location>
    <ligand>
        <name>a divalent metal cation</name>
        <dbReference type="ChEBI" id="CHEBI:60240"/>
        <label>1</label>
    </ligand>
</feature>
<feature type="binding site" evidence="5">
    <location>
        <position position="173"/>
    </location>
    <ligand>
        <name>a divalent metal cation</name>
        <dbReference type="ChEBI" id="CHEBI:60240"/>
        <label>2</label>
        <note>catalytic</note>
    </ligand>
</feature>
<comment type="cofactor">
    <cofactor evidence="5">
        <name>Co(2+)</name>
        <dbReference type="ChEBI" id="CHEBI:48828"/>
    </cofactor>
    <cofactor evidence="5">
        <name>Zn(2+)</name>
        <dbReference type="ChEBI" id="CHEBI:29105"/>
    </cofactor>
    <cofactor evidence="5">
        <name>Mn(2+)</name>
        <dbReference type="ChEBI" id="CHEBI:29035"/>
    </cofactor>
    <cofactor evidence="5">
        <name>Fe(2+)</name>
        <dbReference type="ChEBI" id="CHEBI:29033"/>
    </cofactor>
    <text evidence="5">Binds 2 divalent metal cations per subunit. Has a high-affinity and a low affinity metal-binding site. The true nature of the physiological cofactor is under debate. The enzyme is active with cobalt, zinc, manganese or divalent iron ions. Most likely, methionine aminopeptidases function as mononuclear Fe(2+)-metalloproteases under physiological conditions, and the catalytically relevant metal-binding site has been assigned to the histidine-containing high-affinity site.</text>
</comment>
<comment type="catalytic activity">
    <reaction evidence="5 6">
        <text>Release of N-terminal amino acids, preferentially methionine, from peptides and arylamides.</text>
        <dbReference type="EC" id="3.4.11.18"/>
    </reaction>
</comment>
<dbReference type="OMA" id="SSKMYVM"/>
<dbReference type="GO" id="GO:0004239">
    <property type="term" value="F:initiator methionyl aminopeptidase activity"/>
    <property type="evidence" value="ECO:0007669"/>
    <property type="project" value="UniProtKB-UniRule"/>
</dbReference>
<comment type="function">
    <text evidence="6">Cotranslationally removes the N-terminal methionine from nascent proteins. The N-terminal methionine is often cleaved when the second residue in the primary sequence is small and uncharged (Met-Ala-, Cys, Gly, Pro, Ser, Thr, or Val).</text>
</comment>
<dbReference type="PANTHER" id="PTHR43330">
    <property type="entry name" value="METHIONINE AMINOPEPTIDASE"/>
    <property type="match status" value="1"/>
</dbReference>
<feature type="binding site" evidence="5">
    <location>
        <position position="243"/>
    </location>
    <ligand>
        <name>substrate</name>
    </ligand>
</feature>
<keyword evidence="2 5" id="KW-0645">Protease</keyword>
<feature type="binding site" evidence="5">
    <location>
        <position position="299"/>
    </location>
    <ligand>
        <name>a divalent metal cation</name>
        <dbReference type="ChEBI" id="CHEBI:60240"/>
        <label>2</label>
        <note>catalytic</note>
    </ligand>
</feature>
<keyword evidence="9" id="KW-1185">Reference proteome</keyword>